<dbReference type="InterPro" id="IPR051689">
    <property type="entry name" value="Sterol_desaturase/TMEM195"/>
</dbReference>
<feature type="transmembrane region" description="Helical" evidence="7">
    <location>
        <begin position="269"/>
        <end position="289"/>
    </location>
</feature>
<feature type="domain" description="Fatty acid hydroxylase" evidence="8">
    <location>
        <begin position="207"/>
        <end position="339"/>
    </location>
</feature>
<dbReference type="EMBL" id="JAJLJH010000002">
    <property type="protein sequence ID" value="MCK9686299.1"/>
    <property type="molecule type" value="Genomic_DNA"/>
</dbReference>
<proteinExistence type="predicted"/>
<feature type="transmembrane region" description="Helical" evidence="7">
    <location>
        <begin position="122"/>
        <end position="144"/>
    </location>
</feature>
<dbReference type="PANTHER" id="PTHR21624">
    <property type="entry name" value="STEROL DESATURASE-RELATED PROTEIN"/>
    <property type="match status" value="1"/>
</dbReference>
<protein>
    <submittedName>
        <fullName evidence="9">Sterol desaturase family protein</fullName>
    </submittedName>
</protein>
<evidence type="ECO:0000256" key="5">
    <source>
        <dbReference type="ARBA" id="ARBA00023098"/>
    </source>
</evidence>
<dbReference type="RefSeq" id="WP_275682326.1">
    <property type="nucleotide sequence ID" value="NZ_JAJLJH010000002.1"/>
</dbReference>
<keyword evidence="5" id="KW-0443">Lipid metabolism</keyword>
<evidence type="ECO:0000256" key="1">
    <source>
        <dbReference type="ARBA" id="ARBA00004127"/>
    </source>
</evidence>
<dbReference type="GO" id="GO:0016020">
    <property type="term" value="C:membrane"/>
    <property type="evidence" value="ECO:0007669"/>
    <property type="project" value="GOC"/>
</dbReference>
<dbReference type="Proteomes" id="UP001139353">
    <property type="component" value="Unassembled WGS sequence"/>
</dbReference>
<dbReference type="PANTHER" id="PTHR21624:SF1">
    <property type="entry name" value="ALKYLGLYCEROL MONOOXYGENASE"/>
    <property type="match status" value="1"/>
</dbReference>
<feature type="transmembrane region" description="Helical" evidence="7">
    <location>
        <begin position="88"/>
        <end position="110"/>
    </location>
</feature>
<evidence type="ECO:0000256" key="7">
    <source>
        <dbReference type="SAM" id="Phobius"/>
    </source>
</evidence>
<evidence type="ECO:0000256" key="4">
    <source>
        <dbReference type="ARBA" id="ARBA00023002"/>
    </source>
</evidence>
<dbReference type="GO" id="GO:0050479">
    <property type="term" value="F:glyceryl-ether monooxygenase activity"/>
    <property type="evidence" value="ECO:0007669"/>
    <property type="project" value="TreeGrafter"/>
</dbReference>
<keyword evidence="3 7" id="KW-1133">Transmembrane helix</keyword>
<dbReference type="GO" id="GO:0006643">
    <property type="term" value="P:membrane lipid metabolic process"/>
    <property type="evidence" value="ECO:0007669"/>
    <property type="project" value="TreeGrafter"/>
</dbReference>
<dbReference type="GO" id="GO:0008610">
    <property type="term" value="P:lipid biosynthetic process"/>
    <property type="evidence" value="ECO:0007669"/>
    <property type="project" value="InterPro"/>
</dbReference>
<feature type="transmembrane region" description="Helical" evidence="7">
    <location>
        <begin position="21"/>
        <end position="45"/>
    </location>
</feature>
<dbReference type="GO" id="GO:0012505">
    <property type="term" value="C:endomembrane system"/>
    <property type="evidence" value="ECO:0007669"/>
    <property type="project" value="UniProtKB-SubCell"/>
</dbReference>
<evidence type="ECO:0000256" key="2">
    <source>
        <dbReference type="ARBA" id="ARBA00022692"/>
    </source>
</evidence>
<name>A0A9X2C207_9BURK</name>
<keyword evidence="4" id="KW-0560">Oxidoreductase</keyword>
<dbReference type="Pfam" id="PF04116">
    <property type="entry name" value="FA_hydroxylase"/>
    <property type="match status" value="1"/>
</dbReference>
<reference evidence="9" key="1">
    <citation type="submission" date="2021-11" db="EMBL/GenBank/DDBJ databases">
        <title>BS-T2-15 a new species belonging to the Comamonadaceae family isolated from the soil of a French oak forest.</title>
        <authorList>
            <person name="Mieszkin S."/>
            <person name="Alain K."/>
        </authorList>
    </citation>
    <scope>NUCLEOTIDE SEQUENCE</scope>
    <source>
        <strain evidence="9">BS-T2-15</strain>
    </source>
</reference>
<sequence>MLEHKINEIFGDDDPSHFGSGWWSGVLSAFLGVLSLGAVVCLHFPQLLTSPELRPFYPMHVMRLLIQAVILGAILFGVISAMLRRKKVLALTGMSLALVATLLGGTSVPINETLHAGPAIGLDWFLLDMLLMTLIFSPIEVLWPAYEKQSVFRDEWLLDIVYFLSTHLPIQVTSFLILLPATELSRILGVPALLAATGSLPWLVQVFLAILVADLCEYAIHRLFHTVPWLWRFHAIHHSSKSLDWIAGSRSHLVDDVVVRGFMLIPMMFVFRHDIIVAYLFFVTIHATWTHCNFGPTWRWLEPFVILPRYHHWHHTSQEEAIDKNFAIHFPWIDKLFGTHHLPRDGSWPHTYGLHNETLPHGFWAQAFYPFSRRRKKAPAAA</sequence>
<evidence type="ECO:0000256" key="3">
    <source>
        <dbReference type="ARBA" id="ARBA00022989"/>
    </source>
</evidence>
<feature type="transmembrane region" description="Helical" evidence="7">
    <location>
        <begin position="65"/>
        <end position="83"/>
    </location>
</feature>
<keyword evidence="6 7" id="KW-0472">Membrane</keyword>
<evidence type="ECO:0000313" key="9">
    <source>
        <dbReference type="EMBL" id="MCK9686299.1"/>
    </source>
</evidence>
<gene>
    <name evidence="9" type="ORF">LPC04_11330</name>
</gene>
<keyword evidence="2 7" id="KW-0812">Transmembrane</keyword>
<feature type="transmembrane region" description="Helical" evidence="7">
    <location>
        <begin position="156"/>
        <end position="179"/>
    </location>
</feature>
<comment type="subcellular location">
    <subcellularLocation>
        <location evidence="1">Endomembrane system</location>
        <topology evidence="1">Multi-pass membrane protein</topology>
    </subcellularLocation>
</comment>
<dbReference type="AlphaFoldDB" id="A0A9X2C207"/>
<keyword evidence="10" id="KW-1185">Reference proteome</keyword>
<feature type="transmembrane region" description="Helical" evidence="7">
    <location>
        <begin position="199"/>
        <end position="220"/>
    </location>
</feature>
<comment type="caution">
    <text evidence="9">The sequence shown here is derived from an EMBL/GenBank/DDBJ whole genome shotgun (WGS) entry which is preliminary data.</text>
</comment>
<organism evidence="9 10">
    <name type="scientific">Scleromatobacter humisilvae</name>
    <dbReference type="NCBI Taxonomy" id="2897159"/>
    <lineage>
        <taxon>Bacteria</taxon>
        <taxon>Pseudomonadati</taxon>
        <taxon>Pseudomonadota</taxon>
        <taxon>Betaproteobacteria</taxon>
        <taxon>Burkholderiales</taxon>
        <taxon>Sphaerotilaceae</taxon>
        <taxon>Scleromatobacter</taxon>
    </lineage>
</organism>
<evidence type="ECO:0000313" key="10">
    <source>
        <dbReference type="Proteomes" id="UP001139353"/>
    </source>
</evidence>
<dbReference type="InterPro" id="IPR006694">
    <property type="entry name" value="Fatty_acid_hydroxylase"/>
</dbReference>
<dbReference type="GO" id="GO:0005506">
    <property type="term" value="F:iron ion binding"/>
    <property type="evidence" value="ECO:0007669"/>
    <property type="project" value="InterPro"/>
</dbReference>
<accession>A0A9X2C207</accession>
<evidence type="ECO:0000256" key="6">
    <source>
        <dbReference type="ARBA" id="ARBA00023136"/>
    </source>
</evidence>
<evidence type="ECO:0000259" key="8">
    <source>
        <dbReference type="Pfam" id="PF04116"/>
    </source>
</evidence>